<dbReference type="EMBL" id="JBHLWO010000007">
    <property type="protein sequence ID" value="MFC0321695.1"/>
    <property type="molecule type" value="Genomic_DNA"/>
</dbReference>
<keyword evidence="1" id="KW-0472">Membrane</keyword>
<accession>A0ABV6HS27</accession>
<keyword evidence="1" id="KW-1133">Transmembrane helix</keyword>
<keyword evidence="3" id="KW-1185">Reference proteome</keyword>
<dbReference type="Proteomes" id="UP001589774">
    <property type="component" value="Unassembled WGS sequence"/>
</dbReference>
<organism evidence="2 3">
    <name type="scientific">Olivibacter oleidegradans</name>
    <dbReference type="NCBI Taxonomy" id="760123"/>
    <lineage>
        <taxon>Bacteria</taxon>
        <taxon>Pseudomonadati</taxon>
        <taxon>Bacteroidota</taxon>
        <taxon>Sphingobacteriia</taxon>
        <taxon>Sphingobacteriales</taxon>
        <taxon>Sphingobacteriaceae</taxon>
        <taxon>Olivibacter</taxon>
    </lineage>
</organism>
<sequence>MGPKKAKSLFRRINEWLHLWLGLASGLVVFIVCLTAAVWVFRDEITGFTETEGRVAVRTGGAFLAPSILREQADRYLLSNRDSALSLLSVVYEKPGKAAVLTYGNLTDKVYKNIFLDPYNAKVLHDDGGEMSGTQKFMIFLRAGHRFLWLNPKIGSPIVGASCIIFGITLITGLIWWYPNKWNKSTRAKSFKIKWNAKWKRLNIDLHNVLGFYAFLVALILTITGIYYTFDWFERGYHWLLTGGKPRLERFQPGHSLPRKDLKPMAHADDSLWQRYVNKGYERVTILYPKNAQDTYTVFKQLRAGVWYNGGRYSYDQYTLAKVKQTPDFERLSPGEKIYQMNFELHVGNIGGLITKIMASLASLIGASLPVTGFIIWYNRKWGRKSKRVIGKPV</sequence>
<dbReference type="PANTHER" id="PTHR34219:SF3">
    <property type="entry name" value="BLL7967 PROTEIN"/>
    <property type="match status" value="1"/>
</dbReference>
<feature type="transmembrane region" description="Helical" evidence="1">
    <location>
        <begin position="20"/>
        <end position="41"/>
    </location>
</feature>
<feature type="transmembrane region" description="Helical" evidence="1">
    <location>
        <begin position="158"/>
        <end position="178"/>
    </location>
</feature>
<gene>
    <name evidence="2" type="ORF">ACFFI0_25510</name>
</gene>
<dbReference type="PANTHER" id="PTHR34219">
    <property type="entry name" value="IRON-REGULATED INNER MEMBRANE PROTEIN-RELATED"/>
    <property type="match status" value="1"/>
</dbReference>
<dbReference type="RefSeq" id="WP_130857062.1">
    <property type="nucleotide sequence ID" value="NZ_JBHLWO010000007.1"/>
</dbReference>
<protein>
    <submittedName>
        <fullName evidence="2">PepSY-associated TM helix domain-containing protein</fullName>
    </submittedName>
</protein>
<feature type="transmembrane region" description="Helical" evidence="1">
    <location>
        <begin position="357"/>
        <end position="378"/>
    </location>
</feature>
<proteinExistence type="predicted"/>
<name>A0ABV6HS27_9SPHI</name>
<feature type="transmembrane region" description="Helical" evidence="1">
    <location>
        <begin position="210"/>
        <end position="230"/>
    </location>
</feature>
<dbReference type="Pfam" id="PF03929">
    <property type="entry name" value="PepSY_TM"/>
    <property type="match status" value="1"/>
</dbReference>
<dbReference type="InterPro" id="IPR005625">
    <property type="entry name" value="PepSY-ass_TM"/>
</dbReference>
<comment type="caution">
    <text evidence="2">The sequence shown here is derived from an EMBL/GenBank/DDBJ whole genome shotgun (WGS) entry which is preliminary data.</text>
</comment>
<keyword evidence="1" id="KW-0812">Transmembrane</keyword>
<reference evidence="2 3" key="1">
    <citation type="submission" date="2024-09" db="EMBL/GenBank/DDBJ databases">
        <authorList>
            <person name="Sun Q."/>
            <person name="Mori K."/>
        </authorList>
    </citation>
    <scope>NUCLEOTIDE SEQUENCE [LARGE SCALE GENOMIC DNA]</scope>
    <source>
        <strain evidence="2 3">CCM 7765</strain>
    </source>
</reference>
<evidence type="ECO:0000256" key="1">
    <source>
        <dbReference type="SAM" id="Phobius"/>
    </source>
</evidence>
<evidence type="ECO:0000313" key="2">
    <source>
        <dbReference type="EMBL" id="MFC0321695.1"/>
    </source>
</evidence>
<evidence type="ECO:0000313" key="3">
    <source>
        <dbReference type="Proteomes" id="UP001589774"/>
    </source>
</evidence>